<dbReference type="InterPro" id="IPR019546">
    <property type="entry name" value="TAT_signal_bac_arc"/>
</dbReference>
<dbReference type="PANTHER" id="PTHR35399">
    <property type="entry name" value="SLR8030 PROTEIN"/>
    <property type="match status" value="1"/>
</dbReference>
<evidence type="ECO:0000313" key="3">
    <source>
        <dbReference type="Proteomes" id="UP000434582"/>
    </source>
</evidence>
<feature type="region of interest" description="Disordered" evidence="1">
    <location>
        <begin position="1"/>
        <end position="25"/>
    </location>
</feature>
<evidence type="ECO:0000256" key="1">
    <source>
        <dbReference type="SAM" id="MobiDB-lite"/>
    </source>
</evidence>
<dbReference type="NCBIfam" id="TIGR01409">
    <property type="entry name" value="TAT_signal_seq"/>
    <property type="match status" value="1"/>
</dbReference>
<feature type="compositionally biased region" description="Basic and acidic residues" evidence="1">
    <location>
        <begin position="1"/>
        <end position="13"/>
    </location>
</feature>
<dbReference type="OrthoDB" id="9801383at2"/>
<sequence>MRDDLTWSERLEHDDDVPANPTKTPTIGAIIESRLSRRDALKGAAASVAVAGTATAIGTSLFSRTAHAAGGSTLTFSPLPHGYDENSHVADGYAAQTLIRWGDPVVPGAPAFDVTNQTAEAQAQQFGYNNDYVGFMPLPMGSDSSDHGLLCVNHEYTNPDLMFPGSPASEDLTAEQVAIEMAAHGHTVVEIKREGGPWSVVADSPYNRRITTSGTEMMLTGPAAGHDRLKTSADSTGTKVIGTLNNCAGGKTPWGTVLFAEENFHGYFMGDAEQTDEARNYKRYGVPGGWYVWGKYDDRFDINKEQNEPNRFGWMVEFDPYDASSTPKKRTALGRFKHEGATTVLNKDGRVVVYTGDDQRFDYVYKFVSAGTFNPDDRAANMDLLDEGTLSVGRFDADGTLEWMPLVHGEGPLTAENGFNSQADVLIETRRAADLLGATPMDRPEDVEPNPVTGVVYMMLTNNTKRKDDQTDAANPRAVNAHGHVIEMIPPGTAADGDGANADHAATTFTWDIFLLAGDPADAEAGAMYGGDLVEGGWLSCPDNLAFDSKGRIWISTDGGPKSGIADGVWGSDVSGPGRALTRRLYACPAGAELCGPEFTPDDTTYFAAVQHPGDEKGSTFETPVTRWPDFQEGMPPRPSVQVIVKADGGPIGA</sequence>
<proteinExistence type="predicted"/>
<dbReference type="AlphaFoldDB" id="A0A7X2D4N5"/>
<dbReference type="InterPro" id="IPR008557">
    <property type="entry name" value="PhoX"/>
</dbReference>
<gene>
    <name evidence="2" type="ORF">GHC57_07615</name>
</gene>
<dbReference type="Pfam" id="PF05787">
    <property type="entry name" value="PhoX"/>
    <property type="match status" value="1"/>
</dbReference>
<dbReference type="RefSeq" id="WP_153342843.1">
    <property type="nucleotide sequence ID" value="NZ_WIVE01000018.1"/>
</dbReference>
<organism evidence="2 3">
    <name type="scientific">Roseospira navarrensis</name>
    <dbReference type="NCBI Taxonomy" id="140058"/>
    <lineage>
        <taxon>Bacteria</taxon>
        <taxon>Pseudomonadati</taxon>
        <taxon>Pseudomonadota</taxon>
        <taxon>Alphaproteobacteria</taxon>
        <taxon>Rhodospirillales</taxon>
        <taxon>Rhodospirillaceae</taxon>
        <taxon>Roseospira</taxon>
    </lineage>
</organism>
<dbReference type="PANTHER" id="PTHR35399:SF2">
    <property type="entry name" value="DUF839 DOMAIN-CONTAINING PROTEIN"/>
    <property type="match status" value="1"/>
</dbReference>
<comment type="caution">
    <text evidence="2">The sequence shown here is derived from an EMBL/GenBank/DDBJ whole genome shotgun (WGS) entry which is preliminary data.</text>
</comment>
<name>A0A7X2D4N5_9PROT</name>
<reference evidence="2 3" key="1">
    <citation type="submission" date="2019-10" db="EMBL/GenBank/DDBJ databases">
        <title>Draft whole-genome sequence of the purple nonsulfur photosynthetic bacterium Roseospira navarrensis DSM 15114.</title>
        <authorList>
            <person name="Kyndt J.A."/>
            <person name="Meyer T.E."/>
        </authorList>
    </citation>
    <scope>NUCLEOTIDE SEQUENCE [LARGE SCALE GENOMIC DNA]</scope>
    <source>
        <strain evidence="2 3">DSM 15114</strain>
    </source>
</reference>
<accession>A0A7X2D4N5</accession>
<dbReference type="EMBL" id="WIVE01000018">
    <property type="protein sequence ID" value="MQX36385.1"/>
    <property type="molecule type" value="Genomic_DNA"/>
</dbReference>
<dbReference type="Proteomes" id="UP000434582">
    <property type="component" value="Unassembled WGS sequence"/>
</dbReference>
<evidence type="ECO:0000313" key="2">
    <source>
        <dbReference type="EMBL" id="MQX36385.1"/>
    </source>
</evidence>
<keyword evidence="3" id="KW-1185">Reference proteome</keyword>
<dbReference type="InterPro" id="IPR006311">
    <property type="entry name" value="TAT_signal"/>
</dbReference>
<protein>
    <submittedName>
        <fullName evidence="2">DUF839 domain-containing protein</fullName>
    </submittedName>
</protein>
<dbReference type="PROSITE" id="PS51318">
    <property type="entry name" value="TAT"/>
    <property type="match status" value="1"/>
</dbReference>